<dbReference type="SUPFAM" id="SSF51182">
    <property type="entry name" value="RmlC-like cupins"/>
    <property type="match status" value="1"/>
</dbReference>
<proteinExistence type="predicted"/>
<keyword evidence="2" id="KW-1185">Reference proteome</keyword>
<evidence type="ECO:0000313" key="1">
    <source>
        <dbReference type="EMBL" id="MBI6872303.1"/>
    </source>
</evidence>
<dbReference type="InterPro" id="IPR010282">
    <property type="entry name" value="Uncharacterised_HutD/Ves"/>
</dbReference>
<dbReference type="Gene3D" id="2.60.120.10">
    <property type="entry name" value="Jelly Rolls"/>
    <property type="match status" value="1"/>
</dbReference>
<dbReference type="Proteomes" id="UP000622687">
    <property type="component" value="Unassembled WGS sequence"/>
</dbReference>
<name>A0A934HWY9_9CLOT</name>
<evidence type="ECO:0000313" key="2">
    <source>
        <dbReference type="Proteomes" id="UP000622687"/>
    </source>
</evidence>
<dbReference type="InterPro" id="IPR014710">
    <property type="entry name" value="RmlC-like_jellyroll"/>
</dbReference>
<reference evidence="1" key="1">
    <citation type="submission" date="2020-12" db="EMBL/GenBank/DDBJ databases">
        <title>Clostridium thailandense sp. nov., a novel acetogenic bacterium isolated from peat land soil in Thailand.</title>
        <authorList>
            <person name="Chaikitkaew S."/>
            <person name="Birkeland N.K."/>
        </authorList>
    </citation>
    <scope>NUCLEOTIDE SEQUENCE</scope>
    <source>
        <strain evidence="1">DSM 17425</strain>
    </source>
</reference>
<dbReference type="Pfam" id="PF05962">
    <property type="entry name" value="HutD"/>
    <property type="match status" value="1"/>
</dbReference>
<comment type="caution">
    <text evidence="1">The sequence shown here is derived from an EMBL/GenBank/DDBJ whole genome shotgun (WGS) entry which is preliminary data.</text>
</comment>
<accession>A0A934HWY9</accession>
<gene>
    <name evidence="1" type="ORF">I6U51_06220</name>
</gene>
<protein>
    <submittedName>
        <fullName evidence="1">HutD family protein</fullName>
    </submittedName>
</protein>
<dbReference type="InterPro" id="IPR011051">
    <property type="entry name" value="RmlC_Cupin_sf"/>
</dbReference>
<dbReference type="PANTHER" id="PTHR37943">
    <property type="entry name" value="PROTEIN VES"/>
    <property type="match status" value="1"/>
</dbReference>
<dbReference type="EMBL" id="JAEEGB010000006">
    <property type="protein sequence ID" value="MBI6872303.1"/>
    <property type="molecule type" value="Genomic_DNA"/>
</dbReference>
<dbReference type="PANTHER" id="PTHR37943:SF1">
    <property type="entry name" value="PROTEIN VES"/>
    <property type="match status" value="1"/>
</dbReference>
<organism evidence="1 2">
    <name type="scientific">Clostridium aciditolerans</name>
    <dbReference type="NCBI Taxonomy" id="339861"/>
    <lineage>
        <taxon>Bacteria</taxon>
        <taxon>Bacillati</taxon>
        <taxon>Bacillota</taxon>
        <taxon>Clostridia</taxon>
        <taxon>Eubacteriales</taxon>
        <taxon>Clostridiaceae</taxon>
        <taxon>Clostridium</taxon>
    </lineage>
</organism>
<dbReference type="AlphaFoldDB" id="A0A934HWY9"/>
<dbReference type="RefSeq" id="WP_211141815.1">
    <property type="nucleotide sequence ID" value="NZ_JAEEGB010000006.1"/>
</dbReference>
<sequence length="205" mass="23479">METKIDLIRKNEFQTSMWSGGTTTELLIYPEKAKYSERNFKWRLSSAKVEVNESDFTNLPGISRIIMIIDGKLTLEHKGHHKAVLGTFEQDSFMGDWETKSFGKVTDFNLMMNEGCIGKLQALSFKSEDRIKILLNESSEESNQITDVFYIVQGSIQITEQEKTFEANEGELLSVTRESSESKCELNIYNKGDKEAKIIRATTFY</sequence>